<sequence>LERDEMDGQLDWAKTELFAERCHSREKIESLQEVTDQQESLDVQVSKPQHELEECRIRVGTQDKMLAQKELQLAGLQEKCETLQTERDNLKRKLQHLKSQHCRELEEAQEKAHAVMEHTEELCSLKCLHWTEGGTATSLCRQRKARDLELRRLQMSMGQ</sequence>
<evidence type="ECO:0000313" key="2">
    <source>
        <dbReference type="EMBL" id="MEQ2265205.1"/>
    </source>
</evidence>
<gene>
    <name evidence="2" type="ORF">XENORESO_003914</name>
</gene>
<dbReference type="Proteomes" id="UP001444071">
    <property type="component" value="Unassembled WGS sequence"/>
</dbReference>
<reference evidence="2 3" key="1">
    <citation type="submission" date="2021-06" db="EMBL/GenBank/DDBJ databases">
        <authorList>
            <person name="Palmer J.M."/>
        </authorList>
    </citation>
    <scope>NUCLEOTIDE SEQUENCE [LARGE SCALE GENOMIC DNA]</scope>
    <source>
        <strain evidence="2 3">XR_2019</strain>
        <tissue evidence="2">Muscle</tissue>
    </source>
</reference>
<organism evidence="2 3">
    <name type="scientific">Xenotaenia resolanae</name>
    <dbReference type="NCBI Taxonomy" id="208358"/>
    <lineage>
        <taxon>Eukaryota</taxon>
        <taxon>Metazoa</taxon>
        <taxon>Chordata</taxon>
        <taxon>Craniata</taxon>
        <taxon>Vertebrata</taxon>
        <taxon>Euteleostomi</taxon>
        <taxon>Actinopterygii</taxon>
        <taxon>Neopterygii</taxon>
        <taxon>Teleostei</taxon>
        <taxon>Neoteleostei</taxon>
        <taxon>Acanthomorphata</taxon>
        <taxon>Ovalentaria</taxon>
        <taxon>Atherinomorphae</taxon>
        <taxon>Cyprinodontiformes</taxon>
        <taxon>Goodeidae</taxon>
        <taxon>Xenotaenia</taxon>
    </lineage>
</organism>
<keyword evidence="1" id="KW-0175">Coiled coil</keyword>
<dbReference type="EMBL" id="JAHRIM010031708">
    <property type="protein sequence ID" value="MEQ2265205.1"/>
    <property type="molecule type" value="Genomic_DNA"/>
</dbReference>
<keyword evidence="3" id="KW-1185">Reference proteome</keyword>
<feature type="non-terminal residue" evidence="2">
    <location>
        <position position="1"/>
    </location>
</feature>
<protein>
    <submittedName>
        <fullName evidence="2">Uncharacterized protein</fullName>
    </submittedName>
</protein>
<name>A0ABV0W7F8_9TELE</name>
<accession>A0ABV0W7F8</accession>
<evidence type="ECO:0000313" key="3">
    <source>
        <dbReference type="Proteomes" id="UP001444071"/>
    </source>
</evidence>
<comment type="caution">
    <text evidence="2">The sequence shown here is derived from an EMBL/GenBank/DDBJ whole genome shotgun (WGS) entry which is preliminary data.</text>
</comment>
<evidence type="ECO:0000256" key="1">
    <source>
        <dbReference type="SAM" id="Coils"/>
    </source>
</evidence>
<proteinExistence type="predicted"/>
<feature type="coiled-coil region" evidence="1">
    <location>
        <begin position="66"/>
        <end position="111"/>
    </location>
</feature>